<dbReference type="RefSeq" id="WP_154306561.1">
    <property type="nucleotide sequence ID" value="NZ_WKKI01000004.1"/>
</dbReference>
<feature type="compositionally biased region" description="Basic and acidic residues" evidence="1">
    <location>
        <begin position="238"/>
        <end position="263"/>
    </location>
</feature>
<keyword evidence="2" id="KW-1133">Transmembrane helix</keyword>
<comment type="caution">
    <text evidence="3">The sequence shown here is derived from an EMBL/GenBank/DDBJ whole genome shotgun (WGS) entry which is preliminary data.</text>
</comment>
<evidence type="ECO:0000256" key="2">
    <source>
        <dbReference type="SAM" id="Phobius"/>
    </source>
</evidence>
<accession>A0A7X2IXF6</accession>
<reference evidence="3 4" key="1">
    <citation type="submission" date="2019-11" db="EMBL/GenBank/DDBJ databases">
        <title>Bacillus lacus genome.</title>
        <authorList>
            <person name="Allen C.J."/>
            <person name="Newman J.D."/>
        </authorList>
    </citation>
    <scope>NUCLEOTIDE SEQUENCE [LARGE SCALE GENOMIC DNA]</scope>
    <source>
        <strain evidence="3 4">KCTC 33946</strain>
    </source>
</reference>
<evidence type="ECO:0000313" key="3">
    <source>
        <dbReference type="EMBL" id="MRX71440.1"/>
    </source>
</evidence>
<dbReference type="Proteomes" id="UP000448867">
    <property type="component" value="Unassembled WGS sequence"/>
</dbReference>
<sequence length="486" mass="54039">MINVVLILLGAGMLIPIIYLIPMGISRKGKALILFLSGVLALIFTFANKTMESWQALLSLTGLTGAMSMLLFKNAGKFVKKMQEVSLDDIDREAAQHSFRTAALETAAASAFPASQVEEYEELFEEVLYSNEDLNPAERIVEKALDALTEEPADSGEEKAERVEEAGGLLEEMGDHGLMDFLDIRNDVEEPAVDAAVPDGEDLSGEQSDHAASRMEAAGAVSSREDELTEDELLNFLEIRKSEEQPDDEKQNSFPLRDDTLTEKSADLYDKEETSHQISAEEEPDSGLLDFLDIRHETEEVTVKEKLELSPYSFGISEEEKEVLLGQVPAGENLKPIQKDPPDTIEPVVENGLKSLSEETALPEKVSSFLVEKERDDDDIKSKKNISNIEERKRQSLSPALYDLLSEQLLLWKKTLHASEYEEVLKTALSAASSHKEMFLFGSRLLEHYTATKQEVPAAEMFTRLSSELAAFPVLVSQLDMTMSKQ</sequence>
<gene>
    <name evidence="3" type="ORF">GJU40_04535</name>
</gene>
<dbReference type="OrthoDB" id="2811099at2"/>
<feature type="transmembrane region" description="Helical" evidence="2">
    <location>
        <begin position="32"/>
        <end position="48"/>
    </location>
</feature>
<organism evidence="3 4">
    <name type="scientific">Metabacillus lacus</name>
    <dbReference type="NCBI Taxonomy" id="1983721"/>
    <lineage>
        <taxon>Bacteria</taxon>
        <taxon>Bacillati</taxon>
        <taxon>Bacillota</taxon>
        <taxon>Bacilli</taxon>
        <taxon>Bacillales</taxon>
        <taxon>Bacillaceae</taxon>
        <taxon>Metabacillus</taxon>
    </lineage>
</organism>
<evidence type="ECO:0000256" key="1">
    <source>
        <dbReference type="SAM" id="MobiDB-lite"/>
    </source>
</evidence>
<feature type="region of interest" description="Disordered" evidence="1">
    <location>
        <begin position="197"/>
        <end position="263"/>
    </location>
</feature>
<evidence type="ECO:0000313" key="4">
    <source>
        <dbReference type="Proteomes" id="UP000448867"/>
    </source>
</evidence>
<proteinExistence type="predicted"/>
<feature type="transmembrane region" description="Helical" evidence="2">
    <location>
        <begin position="6"/>
        <end position="25"/>
    </location>
</feature>
<keyword evidence="4" id="KW-1185">Reference proteome</keyword>
<protein>
    <submittedName>
        <fullName evidence="3">Uncharacterized protein</fullName>
    </submittedName>
</protein>
<keyword evidence="2" id="KW-0812">Transmembrane</keyword>
<feature type="transmembrane region" description="Helical" evidence="2">
    <location>
        <begin position="54"/>
        <end position="72"/>
    </location>
</feature>
<name>A0A7X2IXF6_9BACI</name>
<keyword evidence="2" id="KW-0472">Membrane</keyword>
<dbReference type="EMBL" id="WKKI01000004">
    <property type="protein sequence ID" value="MRX71440.1"/>
    <property type="molecule type" value="Genomic_DNA"/>
</dbReference>
<dbReference type="AlphaFoldDB" id="A0A7X2IXF6"/>